<reference evidence="2 3" key="1">
    <citation type="submission" date="2019-05" db="EMBL/GenBank/DDBJ databases">
        <title>Another draft genome of Portunus trituberculatus and its Hox gene families provides insights of decapod evolution.</title>
        <authorList>
            <person name="Jeong J.-H."/>
            <person name="Song I."/>
            <person name="Kim S."/>
            <person name="Choi T."/>
            <person name="Kim D."/>
            <person name="Ryu S."/>
            <person name="Kim W."/>
        </authorList>
    </citation>
    <scope>NUCLEOTIDE SEQUENCE [LARGE SCALE GENOMIC DNA]</scope>
    <source>
        <tissue evidence="2">Muscle</tissue>
    </source>
</reference>
<feature type="chain" id="PRO_5023135161" description="Secreted protein" evidence="1">
    <location>
        <begin position="16"/>
        <end position="151"/>
    </location>
</feature>
<evidence type="ECO:0008006" key="4">
    <source>
        <dbReference type="Google" id="ProtNLM"/>
    </source>
</evidence>
<gene>
    <name evidence="2" type="ORF">E2C01_048542</name>
</gene>
<evidence type="ECO:0000256" key="1">
    <source>
        <dbReference type="SAM" id="SignalP"/>
    </source>
</evidence>
<feature type="signal peptide" evidence="1">
    <location>
        <begin position="1"/>
        <end position="15"/>
    </location>
</feature>
<accession>A0A5B7GBX5</accession>
<dbReference type="EMBL" id="VSRR010012496">
    <property type="protein sequence ID" value="MPC54618.1"/>
    <property type="molecule type" value="Genomic_DNA"/>
</dbReference>
<comment type="caution">
    <text evidence="2">The sequence shown here is derived from an EMBL/GenBank/DDBJ whole genome shotgun (WGS) entry which is preliminary data.</text>
</comment>
<keyword evidence="1" id="KW-0732">Signal</keyword>
<dbReference type="Proteomes" id="UP000324222">
    <property type="component" value="Unassembled WGS sequence"/>
</dbReference>
<name>A0A5B7GBX5_PORTR</name>
<dbReference type="AlphaFoldDB" id="A0A5B7GBX5"/>
<sequence length="151" mass="16137">MRAPRLSLAWYGVAGLCVRGLPGCGAPRTTTLIQAAVATRRHGARLHSRSARLAYTKRGGDTPPPSSSAICVSSERGLRDGARLWLVPHCTPISSSSSSSGDDHAMFPHEVALPCWPMTRLVGRISMHRARRQALGLGVEEDGSVPLQIFG</sequence>
<keyword evidence="3" id="KW-1185">Reference proteome</keyword>
<proteinExistence type="predicted"/>
<evidence type="ECO:0000313" key="2">
    <source>
        <dbReference type="EMBL" id="MPC54618.1"/>
    </source>
</evidence>
<protein>
    <recommendedName>
        <fullName evidence="4">Secreted protein</fullName>
    </recommendedName>
</protein>
<organism evidence="2 3">
    <name type="scientific">Portunus trituberculatus</name>
    <name type="common">Swimming crab</name>
    <name type="synonym">Neptunus trituberculatus</name>
    <dbReference type="NCBI Taxonomy" id="210409"/>
    <lineage>
        <taxon>Eukaryota</taxon>
        <taxon>Metazoa</taxon>
        <taxon>Ecdysozoa</taxon>
        <taxon>Arthropoda</taxon>
        <taxon>Crustacea</taxon>
        <taxon>Multicrustacea</taxon>
        <taxon>Malacostraca</taxon>
        <taxon>Eumalacostraca</taxon>
        <taxon>Eucarida</taxon>
        <taxon>Decapoda</taxon>
        <taxon>Pleocyemata</taxon>
        <taxon>Brachyura</taxon>
        <taxon>Eubrachyura</taxon>
        <taxon>Portunoidea</taxon>
        <taxon>Portunidae</taxon>
        <taxon>Portuninae</taxon>
        <taxon>Portunus</taxon>
    </lineage>
</organism>
<evidence type="ECO:0000313" key="3">
    <source>
        <dbReference type="Proteomes" id="UP000324222"/>
    </source>
</evidence>